<evidence type="ECO:0000256" key="1">
    <source>
        <dbReference type="ARBA" id="ARBA00004651"/>
    </source>
</evidence>
<organism evidence="17 18">
    <name type="scientific">Elysia crispata</name>
    <name type="common">lettuce slug</name>
    <dbReference type="NCBI Taxonomy" id="231223"/>
    <lineage>
        <taxon>Eukaryota</taxon>
        <taxon>Metazoa</taxon>
        <taxon>Spiralia</taxon>
        <taxon>Lophotrochozoa</taxon>
        <taxon>Mollusca</taxon>
        <taxon>Gastropoda</taxon>
        <taxon>Heterobranchia</taxon>
        <taxon>Euthyneura</taxon>
        <taxon>Panpulmonata</taxon>
        <taxon>Sacoglossa</taxon>
        <taxon>Placobranchoidea</taxon>
        <taxon>Plakobranchidae</taxon>
        <taxon>Elysia</taxon>
    </lineage>
</organism>
<keyword evidence="10" id="KW-1071">Ligand-gated ion channel</keyword>
<dbReference type="Gene3D" id="3.40.190.10">
    <property type="entry name" value="Periplasmic binding protein-like II"/>
    <property type="match status" value="1"/>
</dbReference>
<dbReference type="InterPro" id="IPR019594">
    <property type="entry name" value="Glu/Gly-bd"/>
</dbReference>
<feature type="chain" id="PRO_5042115627" description="Glutamate receptor" evidence="14">
    <location>
        <begin position="25"/>
        <end position="865"/>
    </location>
</feature>
<feature type="transmembrane region" description="Helical" evidence="13">
    <location>
        <begin position="608"/>
        <end position="630"/>
    </location>
</feature>
<evidence type="ECO:0000256" key="4">
    <source>
        <dbReference type="ARBA" id="ARBA00022692"/>
    </source>
</evidence>
<evidence type="ECO:0000256" key="2">
    <source>
        <dbReference type="ARBA" id="ARBA00022448"/>
    </source>
</evidence>
<dbReference type="GO" id="GO:0050906">
    <property type="term" value="P:detection of stimulus involved in sensory perception"/>
    <property type="evidence" value="ECO:0007669"/>
    <property type="project" value="UniProtKB-ARBA"/>
</dbReference>
<protein>
    <recommendedName>
        <fullName evidence="19">Glutamate receptor</fullName>
    </recommendedName>
</protein>
<evidence type="ECO:0000256" key="9">
    <source>
        <dbReference type="ARBA" id="ARBA00023180"/>
    </source>
</evidence>
<accession>A0AAE1AWF0</accession>
<dbReference type="Proteomes" id="UP001283361">
    <property type="component" value="Unassembled WGS sequence"/>
</dbReference>
<dbReference type="EMBL" id="JAWDGP010001105">
    <property type="protein sequence ID" value="KAK3794516.1"/>
    <property type="molecule type" value="Genomic_DNA"/>
</dbReference>
<dbReference type="PANTHER" id="PTHR42643:SF24">
    <property type="entry name" value="IONOTROPIC RECEPTOR 60A"/>
    <property type="match status" value="1"/>
</dbReference>
<feature type="compositionally biased region" description="Basic and acidic residues" evidence="12">
    <location>
        <begin position="842"/>
        <end position="851"/>
    </location>
</feature>
<feature type="region of interest" description="Disordered" evidence="12">
    <location>
        <begin position="834"/>
        <end position="858"/>
    </location>
</feature>
<keyword evidence="9" id="KW-0325">Glycoprotein</keyword>
<gene>
    <name evidence="17" type="ORF">RRG08_003667</name>
</gene>
<evidence type="ECO:0000259" key="16">
    <source>
        <dbReference type="SMART" id="SM00918"/>
    </source>
</evidence>
<feature type="transmembrane region" description="Helical" evidence="13">
    <location>
        <begin position="539"/>
        <end position="559"/>
    </location>
</feature>
<dbReference type="Pfam" id="PF10613">
    <property type="entry name" value="Lig_chan-Glu_bd"/>
    <property type="match status" value="1"/>
</dbReference>
<evidence type="ECO:0000256" key="6">
    <source>
        <dbReference type="ARBA" id="ARBA00023065"/>
    </source>
</evidence>
<sequence>MAGTLTSRLLVLPALWMVTLQAAANSHDYVSVVVVLSESGPGIPTFQNIEQVDCSTFGPWNITVNVTIVHVEEKQSFTAYTKILQLLQGKQQYTFLESPVSESAAIDAVLEEGGSSFNPHSYLVVQTGVIPRKLLSSCWSSQTLSDENQPLMWCCHVAGNKTEAPQEEKDKDGVQMDLYSYINRDFQPSTQMEEPPCPSVPALAARRLGDWRQAKERQAQVLLEITISLEWDSLLVLYQRKFEHQVRSLTQLAAKVYTKVIMAEVERSEVTQAIMLRYFETSTDLNVVLVTSLEKAQEVFQMAQALEPKIGKRISVSSLSRWLLFCQEGVVHTDSWMFSSIFDNIALISDAVHLGPGHRVQVEPDVLFVVTTLLYKTDRRELTAVGAVKYDWTLDLQQDIFPNTKFGFNGRLFVVTTNPWTPYVYRHEEADGRVTFSGFCMDMADELSRTLNFTIRYTEPPDGYWGVDEGNGTWNGMIGQVARQEVDMIVAPIGITEARESVIDFTSPFFYDDSAVILKKPDPNASKWRTYIDIFSQEVLWCVFATLLTGFAVISLLVVAEKFVYQSKQKVFANSYFGSFLYLYGAMLAQGGRNLPKSAAGRIFLSSWWLFCIVVAGTYSGNLIAVLTVTKDKPPFNTLKEMAAQNEYKFGTLKNSMWTELFKTSPRPEFQSIAAKMNRFYRDDPDIYHSSTALHLEKVKRGGYAYIADKGLFSSWLATNCDLILLKEKFFPGRYGIVLPNNSVYTKVFSDQVVKFYESGLLQVWVKKWWPQQTFCRGSLVTQARALSLVDMQSSFYVLAIGVAMSAVVIVLEATFNLLTQLIGHPLWPDGRRQAVGATKDGGGEDGKLQNEKPPVTSGLRLRRF</sequence>
<evidence type="ECO:0000256" key="8">
    <source>
        <dbReference type="ARBA" id="ARBA00023170"/>
    </source>
</evidence>
<evidence type="ECO:0000256" key="5">
    <source>
        <dbReference type="ARBA" id="ARBA00022989"/>
    </source>
</evidence>
<dbReference type="FunFam" id="3.40.190.10:FF:000024">
    <property type="entry name" value="Glutamate receptor, ionotropic, delta 1"/>
    <property type="match status" value="1"/>
</dbReference>
<keyword evidence="11" id="KW-0407">Ion channel</keyword>
<keyword evidence="4 13" id="KW-0812">Transmembrane</keyword>
<evidence type="ECO:0000256" key="12">
    <source>
        <dbReference type="SAM" id="MobiDB-lite"/>
    </source>
</evidence>
<dbReference type="SMART" id="SM00079">
    <property type="entry name" value="PBPe"/>
    <property type="match status" value="1"/>
</dbReference>
<evidence type="ECO:0000259" key="15">
    <source>
        <dbReference type="SMART" id="SM00079"/>
    </source>
</evidence>
<proteinExistence type="predicted"/>
<keyword evidence="14" id="KW-0732">Signal</keyword>
<dbReference type="GO" id="GO:0015276">
    <property type="term" value="F:ligand-gated monoatomic ion channel activity"/>
    <property type="evidence" value="ECO:0007669"/>
    <property type="project" value="InterPro"/>
</dbReference>
<evidence type="ECO:0000256" key="11">
    <source>
        <dbReference type="ARBA" id="ARBA00023303"/>
    </source>
</evidence>
<dbReference type="InterPro" id="IPR052192">
    <property type="entry name" value="Insect_Ionotropic_Sensory_Rcpt"/>
</dbReference>
<evidence type="ECO:0000313" key="18">
    <source>
        <dbReference type="Proteomes" id="UP001283361"/>
    </source>
</evidence>
<keyword evidence="7 13" id="KW-0472">Membrane</keyword>
<reference evidence="17" key="1">
    <citation type="journal article" date="2023" name="G3 (Bethesda)">
        <title>A reference genome for the long-term kleptoplast-retaining sea slug Elysia crispata morphotype clarki.</title>
        <authorList>
            <person name="Eastman K.E."/>
            <person name="Pendleton A.L."/>
            <person name="Shaikh M.A."/>
            <person name="Suttiyut T."/>
            <person name="Ogas R."/>
            <person name="Tomko P."/>
            <person name="Gavelis G."/>
            <person name="Widhalm J.R."/>
            <person name="Wisecaver J.H."/>
        </authorList>
    </citation>
    <scope>NUCLEOTIDE SEQUENCE</scope>
    <source>
        <strain evidence="17">ECLA1</strain>
    </source>
</reference>
<dbReference type="SUPFAM" id="SSF53850">
    <property type="entry name" value="Periplasmic binding protein-like II"/>
    <property type="match status" value="1"/>
</dbReference>
<comment type="caution">
    <text evidence="17">The sequence shown here is derived from an EMBL/GenBank/DDBJ whole genome shotgun (WGS) entry which is preliminary data.</text>
</comment>
<dbReference type="Gene3D" id="1.10.287.70">
    <property type="match status" value="1"/>
</dbReference>
<feature type="domain" description="Ionotropic glutamate receptor L-glutamate and glycine-binding" evidence="16">
    <location>
        <begin position="422"/>
        <end position="483"/>
    </location>
</feature>
<evidence type="ECO:0000313" key="17">
    <source>
        <dbReference type="EMBL" id="KAK3794516.1"/>
    </source>
</evidence>
<dbReference type="SMART" id="SM00918">
    <property type="entry name" value="Lig_chan-Glu_bd"/>
    <property type="match status" value="1"/>
</dbReference>
<evidence type="ECO:0008006" key="19">
    <source>
        <dbReference type="Google" id="ProtNLM"/>
    </source>
</evidence>
<evidence type="ECO:0000256" key="7">
    <source>
        <dbReference type="ARBA" id="ARBA00023136"/>
    </source>
</evidence>
<keyword evidence="2" id="KW-0813">Transport</keyword>
<comment type="subcellular location">
    <subcellularLocation>
        <location evidence="1">Cell membrane</location>
        <topology evidence="1">Multi-pass membrane protein</topology>
    </subcellularLocation>
</comment>
<evidence type="ECO:0000256" key="3">
    <source>
        <dbReference type="ARBA" id="ARBA00022475"/>
    </source>
</evidence>
<keyword evidence="8" id="KW-0675">Receptor</keyword>
<feature type="transmembrane region" description="Helical" evidence="13">
    <location>
        <begin position="796"/>
        <end position="819"/>
    </location>
</feature>
<keyword evidence="5 13" id="KW-1133">Transmembrane helix</keyword>
<feature type="transmembrane region" description="Helical" evidence="13">
    <location>
        <begin position="571"/>
        <end position="588"/>
    </location>
</feature>
<evidence type="ECO:0000256" key="10">
    <source>
        <dbReference type="ARBA" id="ARBA00023286"/>
    </source>
</evidence>
<dbReference type="Pfam" id="PF00060">
    <property type="entry name" value="Lig_chan"/>
    <property type="match status" value="1"/>
</dbReference>
<feature type="domain" description="Ionotropic glutamate receptor C-terminal" evidence="15">
    <location>
        <begin position="411"/>
        <end position="772"/>
    </location>
</feature>
<dbReference type="PANTHER" id="PTHR42643">
    <property type="entry name" value="IONOTROPIC RECEPTOR 20A-RELATED"/>
    <property type="match status" value="1"/>
</dbReference>
<dbReference type="InterPro" id="IPR001320">
    <property type="entry name" value="Iontro_rcpt_C"/>
</dbReference>
<dbReference type="AlphaFoldDB" id="A0AAE1AWF0"/>
<dbReference type="GO" id="GO:0005886">
    <property type="term" value="C:plasma membrane"/>
    <property type="evidence" value="ECO:0007669"/>
    <property type="project" value="UniProtKB-SubCell"/>
</dbReference>
<keyword evidence="3" id="KW-1003">Cell membrane</keyword>
<evidence type="ECO:0000256" key="14">
    <source>
        <dbReference type="SAM" id="SignalP"/>
    </source>
</evidence>
<feature type="signal peptide" evidence="14">
    <location>
        <begin position="1"/>
        <end position="24"/>
    </location>
</feature>
<keyword evidence="6" id="KW-0406">Ion transport</keyword>
<keyword evidence="18" id="KW-1185">Reference proteome</keyword>
<name>A0AAE1AWF0_9GAST</name>
<evidence type="ECO:0000256" key="13">
    <source>
        <dbReference type="SAM" id="Phobius"/>
    </source>
</evidence>